<keyword evidence="4" id="KW-1185">Reference proteome</keyword>
<reference evidence="3 4" key="1">
    <citation type="submission" date="2020-08" db="EMBL/GenBank/DDBJ databases">
        <title>Genomic Encyclopedia of Type Strains, Phase IV (KMG-IV): sequencing the most valuable type-strain genomes for metagenomic binning, comparative biology and taxonomic classification.</title>
        <authorList>
            <person name="Goeker M."/>
        </authorList>
    </citation>
    <scope>NUCLEOTIDE SEQUENCE [LARGE SCALE GENOMIC DNA]</scope>
    <source>
        <strain evidence="3 4">DSM 102189</strain>
    </source>
</reference>
<gene>
    <name evidence="3" type="ORF">FHS79_003097</name>
</gene>
<dbReference type="PANTHER" id="PTHR45138:SF24">
    <property type="entry name" value="DIGUANYLATE CYCLASE DGCC-RELATED"/>
    <property type="match status" value="1"/>
</dbReference>
<dbReference type="CDD" id="cd01949">
    <property type="entry name" value="GGDEF"/>
    <property type="match status" value="1"/>
</dbReference>
<name>A0A841LD29_9SPHN</name>
<dbReference type="GO" id="GO:0005886">
    <property type="term" value="C:plasma membrane"/>
    <property type="evidence" value="ECO:0007669"/>
    <property type="project" value="TreeGrafter"/>
</dbReference>
<dbReference type="GO" id="GO:0052621">
    <property type="term" value="F:diguanylate cyclase activity"/>
    <property type="evidence" value="ECO:0007669"/>
    <property type="project" value="UniProtKB-EC"/>
</dbReference>
<dbReference type="PANTHER" id="PTHR45138">
    <property type="entry name" value="REGULATORY COMPONENTS OF SENSORY TRANSDUCTION SYSTEM"/>
    <property type="match status" value="1"/>
</dbReference>
<dbReference type="PROSITE" id="PS50887">
    <property type="entry name" value="GGDEF"/>
    <property type="match status" value="1"/>
</dbReference>
<organism evidence="3 4">
    <name type="scientific">Polymorphobacter multimanifer</name>
    <dbReference type="NCBI Taxonomy" id="1070431"/>
    <lineage>
        <taxon>Bacteria</taxon>
        <taxon>Pseudomonadati</taxon>
        <taxon>Pseudomonadota</taxon>
        <taxon>Alphaproteobacteria</taxon>
        <taxon>Sphingomonadales</taxon>
        <taxon>Sphingosinicellaceae</taxon>
        <taxon>Polymorphobacter</taxon>
    </lineage>
</organism>
<dbReference type="RefSeq" id="WP_184202094.1">
    <property type="nucleotide sequence ID" value="NZ_JACIIV010000027.1"/>
</dbReference>
<evidence type="ECO:0000259" key="2">
    <source>
        <dbReference type="PROSITE" id="PS50887"/>
    </source>
</evidence>
<dbReference type="Proteomes" id="UP000538147">
    <property type="component" value="Unassembled WGS sequence"/>
</dbReference>
<dbReference type="EMBL" id="JACIIV010000027">
    <property type="protein sequence ID" value="MBB6228903.1"/>
    <property type="molecule type" value="Genomic_DNA"/>
</dbReference>
<dbReference type="FunFam" id="3.30.70.270:FF:000001">
    <property type="entry name" value="Diguanylate cyclase domain protein"/>
    <property type="match status" value="1"/>
</dbReference>
<dbReference type="EC" id="2.7.7.65" evidence="1"/>
<dbReference type="Pfam" id="PF00990">
    <property type="entry name" value="GGDEF"/>
    <property type="match status" value="1"/>
</dbReference>
<dbReference type="InterPro" id="IPR000160">
    <property type="entry name" value="GGDEF_dom"/>
</dbReference>
<comment type="caution">
    <text evidence="3">The sequence shown here is derived from an EMBL/GenBank/DDBJ whole genome shotgun (WGS) entry which is preliminary data.</text>
</comment>
<evidence type="ECO:0000313" key="3">
    <source>
        <dbReference type="EMBL" id="MBB6228903.1"/>
    </source>
</evidence>
<dbReference type="InterPro" id="IPR043128">
    <property type="entry name" value="Rev_trsase/Diguanyl_cyclase"/>
</dbReference>
<dbReference type="NCBIfam" id="TIGR00254">
    <property type="entry name" value="GGDEF"/>
    <property type="match status" value="1"/>
</dbReference>
<proteinExistence type="predicted"/>
<dbReference type="GO" id="GO:1902201">
    <property type="term" value="P:negative regulation of bacterial-type flagellum-dependent cell motility"/>
    <property type="evidence" value="ECO:0007669"/>
    <property type="project" value="TreeGrafter"/>
</dbReference>
<feature type="domain" description="GGDEF" evidence="2">
    <location>
        <begin position="215"/>
        <end position="351"/>
    </location>
</feature>
<sequence>MTMASGLLVAAEEASASTAALAWFDQVRAHCVMHDLPPEPPVYDLLWRYVRDENHDLSLAVDRAIAAGGFDLPALMDMRVKHIDGITTGEVASLVEVVHDQARALTETIEVGQTNLAKYDRALGEGSSALSTPLEAAALAELLENLGQATNTMQEANARLAADLAVAVTEARTLSVKLGAAQRAAVTDQLTGLLNRRGTFQLIEQHQREARRSGQPVSLALIDIDNFKRVNDRFGHALGDDVLRFVAQHLADHAELFGGSVGRLGGEEFVTIIPGKPVQLAASMVDQVRAKLASQVIRNAVDGSSLGRVSFSAGVAADKADDTASTLLERADKALYTAKRMGRDRVVPDRN</sequence>
<dbReference type="Gene3D" id="3.30.70.270">
    <property type="match status" value="1"/>
</dbReference>
<dbReference type="GO" id="GO:0043709">
    <property type="term" value="P:cell adhesion involved in single-species biofilm formation"/>
    <property type="evidence" value="ECO:0007669"/>
    <property type="project" value="TreeGrafter"/>
</dbReference>
<dbReference type="InterPro" id="IPR050469">
    <property type="entry name" value="Diguanylate_Cyclase"/>
</dbReference>
<accession>A0A841LD29</accession>
<protein>
    <recommendedName>
        <fullName evidence="1">diguanylate cyclase</fullName>
        <ecNumber evidence="1">2.7.7.65</ecNumber>
    </recommendedName>
</protein>
<evidence type="ECO:0000313" key="4">
    <source>
        <dbReference type="Proteomes" id="UP000538147"/>
    </source>
</evidence>
<dbReference type="SMART" id="SM00267">
    <property type="entry name" value="GGDEF"/>
    <property type="match status" value="1"/>
</dbReference>
<dbReference type="AlphaFoldDB" id="A0A841LD29"/>
<dbReference type="SUPFAM" id="SSF55073">
    <property type="entry name" value="Nucleotide cyclase"/>
    <property type="match status" value="1"/>
</dbReference>
<evidence type="ECO:0000256" key="1">
    <source>
        <dbReference type="ARBA" id="ARBA00012528"/>
    </source>
</evidence>
<dbReference type="InterPro" id="IPR029787">
    <property type="entry name" value="Nucleotide_cyclase"/>
</dbReference>